<dbReference type="PANTHER" id="PTHR43428:SF1">
    <property type="entry name" value="ARSENATE REDUCTASE"/>
    <property type="match status" value="1"/>
</dbReference>
<gene>
    <name evidence="1" type="ORF">J3U88_31315</name>
</gene>
<comment type="caution">
    <text evidence="1">The sequence shown here is derived from an EMBL/GenBank/DDBJ whole genome shotgun (WGS) entry which is preliminary data.</text>
</comment>
<dbReference type="Proteomes" id="UP000664417">
    <property type="component" value="Unassembled WGS sequence"/>
</dbReference>
<keyword evidence="2" id="KW-1185">Reference proteome</keyword>
<dbReference type="AlphaFoldDB" id="A0A8J7U6P9"/>
<evidence type="ECO:0008006" key="3">
    <source>
        <dbReference type="Google" id="ProtNLM"/>
    </source>
</evidence>
<dbReference type="EMBL" id="JAFREP010000047">
    <property type="protein sequence ID" value="MBO1322997.1"/>
    <property type="molecule type" value="Genomic_DNA"/>
</dbReference>
<dbReference type="PANTHER" id="PTHR43428">
    <property type="entry name" value="ARSENATE REDUCTASE"/>
    <property type="match status" value="1"/>
</dbReference>
<proteinExistence type="predicted"/>
<evidence type="ECO:0000313" key="2">
    <source>
        <dbReference type="Proteomes" id="UP000664417"/>
    </source>
</evidence>
<dbReference type="InterPro" id="IPR036196">
    <property type="entry name" value="Ptyr_pPase_sf"/>
</dbReference>
<dbReference type="SUPFAM" id="SSF52788">
    <property type="entry name" value="Phosphotyrosine protein phosphatases I"/>
    <property type="match status" value="1"/>
</dbReference>
<organism evidence="1 2">
    <name type="scientific">Acanthopleuribacter pedis</name>
    <dbReference type="NCBI Taxonomy" id="442870"/>
    <lineage>
        <taxon>Bacteria</taxon>
        <taxon>Pseudomonadati</taxon>
        <taxon>Acidobacteriota</taxon>
        <taxon>Holophagae</taxon>
        <taxon>Acanthopleuribacterales</taxon>
        <taxon>Acanthopleuribacteraceae</taxon>
        <taxon>Acanthopleuribacter</taxon>
    </lineage>
</organism>
<name>A0A8J7U6P9_9BACT</name>
<dbReference type="Gene3D" id="3.40.50.2300">
    <property type="match status" value="1"/>
</dbReference>
<protein>
    <recommendedName>
        <fullName evidence="3">Protein-tyrosine-phosphatase</fullName>
    </recommendedName>
</protein>
<reference evidence="1" key="1">
    <citation type="submission" date="2021-03" db="EMBL/GenBank/DDBJ databases">
        <authorList>
            <person name="Wang G."/>
        </authorList>
    </citation>
    <scope>NUCLEOTIDE SEQUENCE</scope>
    <source>
        <strain evidence="1">KCTC 12899</strain>
    </source>
</reference>
<dbReference type="RefSeq" id="WP_207862969.1">
    <property type="nucleotide sequence ID" value="NZ_JAFREP010000047.1"/>
</dbReference>
<accession>A0A8J7U6P9</accession>
<sequence length="207" mass="22600">MFPSLQATIQALIAQNVATPLPEDRVALLTPIAEMVGAKQAAGDPVRMIFICTHNSRRSHLSQVWAHAAAHYHGVPGVWTFSGGTEATAFNPNAVQALTDQGFVVTRESDGANPRYRVVFDPAEPAAAAFSKRYQDEPNPRAGFTAVMTCTEADAGCPIVSGAEHRFSLPYQDPKVSDGSGREPEIYRERADQIAREMLFLFDKARR</sequence>
<evidence type="ECO:0000313" key="1">
    <source>
        <dbReference type="EMBL" id="MBO1322997.1"/>
    </source>
</evidence>